<evidence type="ECO:0000256" key="5">
    <source>
        <dbReference type="ARBA" id="ARBA00022723"/>
    </source>
</evidence>
<dbReference type="Proteomes" id="UP000192393">
    <property type="component" value="Unassembled WGS sequence"/>
</dbReference>
<keyword evidence="5" id="KW-0479">Metal-binding</keyword>
<organism evidence="13 14">
    <name type="scientific">Moheibacter sediminis</name>
    <dbReference type="NCBI Taxonomy" id="1434700"/>
    <lineage>
        <taxon>Bacteria</taxon>
        <taxon>Pseudomonadati</taxon>
        <taxon>Bacteroidota</taxon>
        <taxon>Flavobacteriia</taxon>
        <taxon>Flavobacteriales</taxon>
        <taxon>Weeksellaceae</taxon>
        <taxon>Moheibacter</taxon>
    </lineage>
</organism>
<dbReference type="InterPro" id="IPR056375">
    <property type="entry name" value="Idi_bact"/>
</dbReference>
<evidence type="ECO:0000256" key="3">
    <source>
        <dbReference type="ARBA" id="ARBA00012057"/>
    </source>
</evidence>
<keyword evidence="9 13" id="KW-0413">Isomerase</keyword>
<evidence type="ECO:0000256" key="8">
    <source>
        <dbReference type="ARBA" id="ARBA00023229"/>
    </source>
</evidence>
<dbReference type="RefSeq" id="WP_084017112.1">
    <property type="nucleotide sequence ID" value="NZ_FWXS01000004.1"/>
</dbReference>
<dbReference type="SUPFAM" id="SSF55811">
    <property type="entry name" value="Nudix"/>
    <property type="match status" value="1"/>
</dbReference>
<keyword evidence="6" id="KW-0460">Magnesium</keyword>
<dbReference type="GO" id="GO:0050992">
    <property type="term" value="P:dimethylallyl diphosphate biosynthetic process"/>
    <property type="evidence" value="ECO:0007669"/>
    <property type="project" value="UniProtKB-UniPathway"/>
</dbReference>
<dbReference type="HAMAP" id="MF_00202">
    <property type="entry name" value="Idi"/>
    <property type="match status" value="1"/>
</dbReference>
<dbReference type="EMBL" id="FWXS01000004">
    <property type="protein sequence ID" value="SMC60496.1"/>
    <property type="molecule type" value="Genomic_DNA"/>
</dbReference>
<accession>A0A1W2AII8</accession>
<evidence type="ECO:0000256" key="4">
    <source>
        <dbReference type="ARBA" id="ARBA00022490"/>
    </source>
</evidence>
<sequence length="176" mass="20883">MTEYVVLVDENDNQLGLMEKQQAHIAGLLHRAFSVFVFNSEGETLLQKRAEGKYHSPGLWTNTCCSHPRENETYIQAAQRRIQEEMGFSCELEEKFHFIYKAKLDNDLYEHELDRVFTGIYNGEIQVNPEEVSDYKWISMENLIEDMNSNPENYTIWFKIIFKEYLAKLQYESYNQ</sequence>
<dbReference type="InterPro" id="IPR015797">
    <property type="entry name" value="NUDIX_hydrolase-like_dom_sf"/>
</dbReference>
<feature type="active site" evidence="11">
    <location>
        <position position="112"/>
    </location>
</feature>
<dbReference type="OrthoDB" id="9809458at2"/>
<evidence type="ECO:0000256" key="2">
    <source>
        <dbReference type="ARBA" id="ARBA00007579"/>
    </source>
</evidence>
<dbReference type="STRING" id="1434700.SAMN06296427_104200"/>
<proteinExistence type="inferred from homology"/>
<evidence type="ECO:0000256" key="10">
    <source>
        <dbReference type="NCBIfam" id="TIGR02150"/>
    </source>
</evidence>
<evidence type="ECO:0000256" key="9">
    <source>
        <dbReference type="ARBA" id="ARBA00023235"/>
    </source>
</evidence>
<dbReference type="PROSITE" id="PS51462">
    <property type="entry name" value="NUDIX"/>
    <property type="match status" value="1"/>
</dbReference>
<dbReference type="PIRSF" id="PIRSF018427">
    <property type="entry name" value="Isopntndiph_ism"/>
    <property type="match status" value="1"/>
</dbReference>
<comment type="pathway">
    <text evidence="1">Isoprenoid biosynthesis; dimethylallyl diphosphate biosynthesis; dimethylallyl diphosphate from isopentenyl diphosphate: step 1/1.</text>
</comment>
<dbReference type="GO" id="GO:0004452">
    <property type="term" value="F:isopentenyl-diphosphate delta-isomerase activity"/>
    <property type="evidence" value="ECO:0007669"/>
    <property type="project" value="UniProtKB-UniRule"/>
</dbReference>
<evidence type="ECO:0000313" key="13">
    <source>
        <dbReference type="EMBL" id="SMC60496.1"/>
    </source>
</evidence>
<dbReference type="UniPathway" id="UPA00059">
    <property type="reaction ID" value="UER00104"/>
</dbReference>
<evidence type="ECO:0000256" key="1">
    <source>
        <dbReference type="ARBA" id="ARBA00004826"/>
    </source>
</evidence>
<keyword evidence="7" id="KW-0464">Manganese</keyword>
<protein>
    <recommendedName>
        <fullName evidence="3 10">Isopentenyl-diphosphate delta-isomerase</fullName>
        <ecNumber evidence="3 10">5.3.3.2</ecNumber>
    </recommendedName>
</protein>
<dbReference type="Pfam" id="PF00293">
    <property type="entry name" value="NUDIX"/>
    <property type="match status" value="1"/>
</dbReference>
<dbReference type="NCBIfam" id="TIGR02150">
    <property type="entry name" value="IPP_isom_1"/>
    <property type="match status" value="1"/>
</dbReference>
<dbReference type="AlphaFoldDB" id="A0A1W2AII8"/>
<evidence type="ECO:0000256" key="7">
    <source>
        <dbReference type="ARBA" id="ARBA00023211"/>
    </source>
</evidence>
<dbReference type="PANTHER" id="PTHR10885">
    <property type="entry name" value="ISOPENTENYL-DIPHOSPHATE DELTA-ISOMERASE"/>
    <property type="match status" value="1"/>
</dbReference>
<keyword evidence="4" id="KW-0963">Cytoplasm</keyword>
<comment type="similarity">
    <text evidence="2">Belongs to the IPP isomerase type 1 family.</text>
</comment>
<reference evidence="13 14" key="1">
    <citation type="submission" date="2017-04" db="EMBL/GenBank/DDBJ databases">
        <authorList>
            <person name="Afonso C.L."/>
            <person name="Miller P.J."/>
            <person name="Scott M.A."/>
            <person name="Spackman E."/>
            <person name="Goraichik I."/>
            <person name="Dimitrov K.M."/>
            <person name="Suarez D.L."/>
            <person name="Swayne D.E."/>
        </authorList>
    </citation>
    <scope>NUCLEOTIDE SEQUENCE [LARGE SCALE GENOMIC DNA]</scope>
    <source>
        <strain evidence="13 14">CGMCC 1.12708</strain>
    </source>
</reference>
<evidence type="ECO:0000256" key="6">
    <source>
        <dbReference type="ARBA" id="ARBA00022842"/>
    </source>
</evidence>
<keyword evidence="8" id="KW-0414">Isoprene biosynthesis</keyword>
<feature type="domain" description="Nudix hydrolase" evidence="12">
    <location>
        <begin position="28"/>
        <end position="160"/>
    </location>
</feature>
<dbReference type="InterPro" id="IPR000086">
    <property type="entry name" value="NUDIX_hydrolase_dom"/>
</dbReference>
<name>A0A1W2AII8_9FLAO</name>
<dbReference type="NCBIfam" id="NF002995">
    <property type="entry name" value="PRK03759.1"/>
    <property type="match status" value="1"/>
</dbReference>
<feature type="active site" evidence="11">
    <location>
        <position position="65"/>
    </location>
</feature>
<dbReference type="InterPro" id="IPR011876">
    <property type="entry name" value="IsopentenylPP_isomerase_typ1"/>
</dbReference>
<dbReference type="GO" id="GO:0046872">
    <property type="term" value="F:metal ion binding"/>
    <property type="evidence" value="ECO:0007669"/>
    <property type="project" value="UniProtKB-KW"/>
</dbReference>
<dbReference type="GO" id="GO:0009240">
    <property type="term" value="P:isopentenyl diphosphate biosynthetic process"/>
    <property type="evidence" value="ECO:0007669"/>
    <property type="project" value="TreeGrafter"/>
</dbReference>
<evidence type="ECO:0000259" key="12">
    <source>
        <dbReference type="PROSITE" id="PS51462"/>
    </source>
</evidence>
<evidence type="ECO:0000313" key="14">
    <source>
        <dbReference type="Proteomes" id="UP000192393"/>
    </source>
</evidence>
<dbReference type="PANTHER" id="PTHR10885:SF0">
    <property type="entry name" value="ISOPENTENYL-DIPHOSPHATE DELTA-ISOMERASE"/>
    <property type="match status" value="1"/>
</dbReference>
<dbReference type="EC" id="5.3.3.2" evidence="3 10"/>
<evidence type="ECO:0000256" key="11">
    <source>
        <dbReference type="PIRSR" id="PIRSR018427-1"/>
    </source>
</evidence>
<dbReference type="Gene3D" id="3.90.79.10">
    <property type="entry name" value="Nucleoside Triphosphate Pyrophosphohydrolase"/>
    <property type="match status" value="1"/>
</dbReference>
<gene>
    <name evidence="13" type="ORF">SAMN06296427_104200</name>
</gene>
<dbReference type="CDD" id="cd02885">
    <property type="entry name" value="NUDIX_IPP_Isomerase"/>
    <property type="match status" value="1"/>
</dbReference>
<dbReference type="GO" id="GO:0005737">
    <property type="term" value="C:cytoplasm"/>
    <property type="evidence" value="ECO:0007669"/>
    <property type="project" value="TreeGrafter"/>
</dbReference>
<keyword evidence="14" id="KW-1185">Reference proteome</keyword>